<evidence type="ECO:0000313" key="3">
    <source>
        <dbReference type="Proteomes" id="UP000048926"/>
    </source>
</evidence>
<evidence type="ECO:0000313" key="2">
    <source>
        <dbReference type="EMBL" id="CTQ42697.1"/>
    </source>
</evidence>
<gene>
    <name evidence="2" type="ORF">LAL4801_01133</name>
</gene>
<sequence>MLIEVQRTYVDSTDLDPHTFEGLGRDRKDTFLDVLPSVECAVSSLVQFRQTVRSLYIAFMRDEGVIFLLHLGLLPFAFFIVGFEGSRCLQDMGRGRGRISGGLGAFFIRIANGEDVEGGNLIESNGDGCGTVQPDTEIKSSTVAKITSPVVAETFDDGSYLVPRVLYCG</sequence>
<feature type="transmembrane region" description="Helical" evidence="1">
    <location>
        <begin position="64"/>
        <end position="83"/>
    </location>
</feature>
<keyword evidence="1" id="KW-1133">Transmembrane helix</keyword>
<keyword evidence="1" id="KW-0472">Membrane</keyword>
<keyword evidence="1" id="KW-0812">Transmembrane</keyword>
<name>A0A0M6XZ45_9HYPH</name>
<proteinExistence type="predicted"/>
<dbReference type="AlphaFoldDB" id="A0A0M6XZ45"/>
<protein>
    <submittedName>
        <fullName evidence="2">Uncharacterized protein</fullName>
    </submittedName>
</protein>
<accession>A0A0M6XZ45</accession>
<evidence type="ECO:0000256" key="1">
    <source>
        <dbReference type="SAM" id="Phobius"/>
    </source>
</evidence>
<keyword evidence="3" id="KW-1185">Reference proteome</keyword>
<dbReference type="EMBL" id="CXST01000001">
    <property type="protein sequence ID" value="CTQ42697.1"/>
    <property type="molecule type" value="Genomic_DNA"/>
</dbReference>
<reference evidence="3" key="1">
    <citation type="submission" date="2015-07" db="EMBL/GenBank/DDBJ databases">
        <authorList>
            <person name="Rodrigo-Torres Lidia"/>
            <person name="Arahal R.David."/>
        </authorList>
    </citation>
    <scope>NUCLEOTIDE SEQUENCE [LARGE SCALE GENOMIC DNA]</scope>
    <source>
        <strain evidence="3">CECT 4801</strain>
    </source>
</reference>
<dbReference type="RefSeq" id="WP_145903460.1">
    <property type="nucleotide sequence ID" value="NZ_CXST01000001.1"/>
</dbReference>
<dbReference type="Proteomes" id="UP000048926">
    <property type="component" value="Unassembled WGS sequence"/>
</dbReference>
<organism evidence="2 3">
    <name type="scientific">Roseibium aggregatum</name>
    <dbReference type="NCBI Taxonomy" id="187304"/>
    <lineage>
        <taxon>Bacteria</taxon>
        <taxon>Pseudomonadati</taxon>
        <taxon>Pseudomonadota</taxon>
        <taxon>Alphaproteobacteria</taxon>
        <taxon>Hyphomicrobiales</taxon>
        <taxon>Stappiaceae</taxon>
        <taxon>Roseibium</taxon>
    </lineage>
</organism>